<dbReference type="HOGENOM" id="CLU_010194_1_2_11"/>
<evidence type="ECO:0000313" key="4">
    <source>
        <dbReference type="Proteomes" id="UP000019150"/>
    </source>
</evidence>
<dbReference type="GO" id="GO:0004316">
    <property type="term" value="F:3-oxoacyl-[acyl-carrier-protein] reductase (NADPH) activity"/>
    <property type="evidence" value="ECO:0007669"/>
    <property type="project" value="UniProtKB-EC"/>
</dbReference>
<dbReference type="PRINTS" id="PR00081">
    <property type="entry name" value="GDHRDH"/>
</dbReference>
<reference evidence="3 4" key="1">
    <citation type="journal article" date="2014" name="Appl. Environ. Microbiol.">
        <title>Insights into the Microbial Degradation of Rubber and Gutta-Percha by Analysis of the Complete Genome of Nocardia nova SH22a.</title>
        <authorList>
            <person name="Luo Q."/>
            <person name="Hiessl S."/>
            <person name="Poehlein A."/>
            <person name="Daniel R."/>
            <person name="Steinbuchel A."/>
        </authorList>
    </citation>
    <scope>NUCLEOTIDE SEQUENCE [LARGE SCALE GENOMIC DNA]</scope>
    <source>
        <strain evidence="3">SH22a</strain>
    </source>
</reference>
<dbReference type="AlphaFoldDB" id="W5TDP6"/>
<dbReference type="InterPro" id="IPR051122">
    <property type="entry name" value="SDR_DHRS6-like"/>
</dbReference>
<dbReference type="eggNOG" id="COG1028">
    <property type="taxonomic scope" value="Bacteria"/>
</dbReference>
<dbReference type="InterPro" id="IPR036291">
    <property type="entry name" value="NAD(P)-bd_dom_sf"/>
</dbReference>
<dbReference type="PANTHER" id="PTHR43477:SF1">
    <property type="entry name" value="DIHYDROANTICAPSIN 7-DEHYDROGENASE"/>
    <property type="match status" value="1"/>
</dbReference>
<dbReference type="KEGG" id="nno:NONO_c26630"/>
<proteinExistence type="inferred from homology"/>
<dbReference type="InterPro" id="IPR002347">
    <property type="entry name" value="SDR_fam"/>
</dbReference>
<evidence type="ECO:0000256" key="1">
    <source>
        <dbReference type="ARBA" id="ARBA00006484"/>
    </source>
</evidence>
<dbReference type="PRINTS" id="PR00080">
    <property type="entry name" value="SDRFAMILY"/>
</dbReference>
<dbReference type="InterPro" id="IPR020904">
    <property type="entry name" value="Sc_DH/Rdtase_CS"/>
</dbReference>
<comment type="similarity">
    <text evidence="1">Belongs to the short-chain dehydrogenases/reductases (SDR) family.</text>
</comment>
<accession>W5TDP6</accession>
<organism evidence="3 4">
    <name type="scientific">Nocardia nova SH22a</name>
    <dbReference type="NCBI Taxonomy" id="1415166"/>
    <lineage>
        <taxon>Bacteria</taxon>
        <taxon>Bacillati</taxon>
        <taxon>Actinomycetota</taxon>
        <taxon>Actinomycetes</taxon>
        <taxon>Mycobacteriales</taxon>
        <taxon>Nocardiaceae</taxon>
        <taxon>Nocardia</taxon>
    </lineage>
</organism>
<keyword evidence="2 3" id="KW-0560">Oxidoreductase</keyword>
<dbReference type="PROSITE" id="PS00061">
    <property type="entry name" value="ADH_SHORT"/>
    <property type="match status" value="1"/>
</dbReference>
<dbReference type="PANTHER" id="PTHR43477">
    <property type="entry name" value="DIHYDROANTICAPSIN 7-DEHYDROGENASE"/>
    <property type="match status" value="1"/>
</dbReference>
<dbReference type="Proteomes" id="UP000019150">
    <property type="component" value="Chromosome"/>
</dbReference>
<evidence type="ECO:0000313" key="3">
    <source>
        <dbReference type="EMBL" id="AHH17455.1"/>
    </source>
</evidence>
<dbReference type="OrthoDB" id="4481821at2"/>
<protein>
    <submittedName>
        <fullName evidence="3">3-oxoacyl-[acyl-carrier-protein] reductase FabG</fullName>
        <ecNumber evidence="3">1.1.1.100</ecNumber>
    </submittedName>
</protein>
<dbReference type="Pfam" id="PF13561">
    <property type="entry name" value="adh_short_C2"/>
    <property type="match status" value="1"/>
</dbReference>
<dbReference type="PATRIC" id="fig|1415166.3.peg.2728"/>
<gene>
    <name evidence="3" type="primary">fabG6</name>
    <name evidence="3" type="ORF">NONO_c26630</name>
</gene>
<dbReference type="Gene3D" id="3.40.50.720">
    <property type="entry name" value="NAD(P)-binding Rossmann-like Domain"/>
    <property type="match status" value="1"/>
</dbReference>
<sequence length="249" mass="25980">MSERFAGKIALVNAAAGAGIGAAVVRKLLNHGASVAISDRSATRLNQLATELTAIHGADRVLAQVADAGDENQVNEVFAAVEARFGRLDVLVNSVGLNQLSPFPDTPLDSWNLVLTTSLTAHFLHARAAWPLLLRSSAPAIVNVSSLASESPAPFGEVAYASAKAGVLGLTRALATEGAASGIRVNAVVPGLIWNERLTAGVAAEYVDDYRSKRWFDRDGEPDEVADLILFLASEESGNVNGQAVKVGA</sequence>
<dbReference type="SUPFAM" id="SSF51735">
    <property type="entry name" value="NAD(P)-binding Rossmann-fold domains"/>
    <property type="match status" value="1"/>
</dbReference>
<dbReference type="STRING" id="1415166.NONO_c26630"/>
<name>W5TDP6_9NOCA</name>
<dbReference type="FunFam" id="3.40.50.720:FF:000084">
    <property type="entry name" value="Short-chain dehydrogenase reductase"/>
    <property type="match status" value="1"/>
</dbReference>
<dbReference type="CDD" id="cd05233">
    <property type="entry name" value="SDR_c"/>
    <property type="match status" value="1"/>
</dbReference>
<dbReference type="RefSeq" id="WP_038550539.1">
    <property type="nucleotide sequence ID" value="NZ_CP006850.1"/>
</dbReference>
<evidence type="ECO:0000256" key="2">
    <source>
        <dbReference type="ARBA" id="ARBA00023002"/>
    </source>
</evidence>
<keyword evidence="4" id="KW-1185">Reference proteome</keyword>
<dbReference type="EC" id="1.1.1.100" evidence="3"/>
<dbReference type="EMBL" id="CP006850">
    <property type="protein sequence ID" value="AHH17455.1"/>
    <property type="molecule type" value="Genomic_DNA"/>
</dbReference>